<keyword evidence="1" id="KW-0812">Transmembrane</keyword>
<dbReference type="InterPro" id="IPR025645">
    <property type="entry name" value="DUF4349"/>
</dbReference>
<proteinExistence type="predicted"/>
<keyword evidence="2" id="KW-0732">Signal</keyword>
<name>A0ABZ2Z0Y5_9BACT</name>
<dbReference type="Proteomes" id="UP001449657">
    <property type="component" value="Chromosome"/>
</dbReference>
<evidence type="ECO:0000313" key="4">
    <source>
        <dbReference type="EMBL" id="WZN45222.1"/>
    </source>
</evidence>
<dbReference type="Pfam" id="PF14257">
    <property type="entry name" value="DUF4349"/>
    <property type="match status" value="1"/>
</dbReference>
<dbReference type="PROSITE" id="PS51257">
    <property type="entry name" value="PROKAR_LIPOPROTEIN"/>
    <property type="match status" value="1"/>
</dbReference>
<keyword evidence="5" id="KW-1185">Reference proteome</keyword>
<protein>
    <submittedName>
        <fullName evidence="4">DUF4349 domain-containing protein</fullName>
    </submittedName>
</protein>
<keyword evidence="1" id="KW-0472">Membrane</keyword>
<sequence length="300" mass="33492">MQRHSMLWAAALLPVLTLYACGHNLESARQIDGETVSDTTYPSPTDVSLNAATIPEKRVKTGEMRLQVDNVVQATVRMEQLVTRAGGIVEQSEIRQTSGRQDDTRYSSDSLRRVTWYAPEATLRLRVPVMMMDSVVHAITGMAAFVEFRSLADADLSLQHLQNNLLNNLTQQPGRAVEHTKPNQELDVRQYEDEARRGAIGRTIENLGIDQLAAFSTLTVNLRQPDLAVVSIIPDPEKFARSYFMADASQALGNGLSGFRAALIFLLNIWPLLLVAGITWFLYRKWFPRLKVAAAEKPQS</sequence>
<feature type="domain" description="DUF4349" evidence="3">
    <location>
        <begin position="59"/>
        <end position="284"/>
    </location>
</feature>
<feature type="signal peptide" evidence="2">
    <location>
        <begin position="1"/>
        <end position="20"/>
    </location>
</feature>
<dbReference type="RefSeq" id="WP_341839976.1">
    <property type="nucleotide sequence ID" value="NZ_CP149792.1"/>
</dbReference>
<feature type="transmembrane region" description="Helical" evidence="1">
    <location>
        <begin position="261"/>
        <end position="283"/>
    </location>
</feature>
<organism evidence="4 5">
    <name type="scientific">Chitinophaga caseinilytica</name>
    <dbReference type="NCBI Taxonomy" id="2267521"/>
    <lineage>
        <taxon>Bacteria</taxon>
        <taxon>Pseudomonadati</taxon>
        <taxon>Bacteroidota</taxon>
        <taxon>Chitinophagia</taxon>
        <taxon>Chitinophagales</taxon>
        <taxon>Chitinophagaceae</taxon>
        <taxon>Chitinophaga</taxon>
    </lineage>
</organism>
<evidence type="ECO:0000256" key="1">
    <source>
        <dbReference type="SAM" id="Phobius"/>
    </source>
</evidence>
<evidence type="ECO:0000256" key="2">
    <source>
        <dbReference type="SAM" id="SignalP"/>
    </source>
</evidence>
<evidence type="ECO:0000259" key="3">
    <source>
        <dbReference type="Pfam" id="PF14257"/>
    </source>
</evidence>
<keyword evidence="1" id="KW-1133">Transmembrane helix</keyword>
<reference evidence="4 5" key="1">
    <citation type="submission" date="2024-03" db="EMBL/GenBank/DDBJ databases">
        <title>Chitinophaga caseinilytica sp. nov., a casein hydrolysing bacterium isolated from forest soil.</title>
        <authorList>
            <person name="Lee D.S."/>
            <person name="Han D.M."/>
            <person name="Baek J.H."/>
            <person name="Choi D.G."/>
            <person name="Jeon J.H."/>
            <person name="Jeon C.O."/>
        </authorList>
    </citation>
    <scope>NUCLEOTIDE SEQUENCE [LARGE SCALE GENOMIC DNA]</scope>
    <source>
        <strain evidence="4 5">KACC 19118</strain>
    </source>
</reference>
<gene>
    <name evidence="4" type="ORF">WJU22_20185</name>
</gene>
<evidence type="ECO:0000313" key="5">
    <source>
        <dbReference type="Proteomes" id="UP001449657"/>
    </source>
</evidence>
<accession>A0ABZ2Z0Y5</accession>
<feature type="chain" id="PRO_5047157341" evidence="2">
    <location>
        <begin position="21"/>
        <end position="300"/>
    </location>
</feature>
<dbReference type="EMBL" id="CP150096">
    <property type="protein sequence ID" value="WZN45222.1"/>
    <property type="molecule type" value="Genomic_DNA"/>
</dbReference>